<dbReference type="Proteomes" id="UP000007801">
    <property type="component" value="Unassembled WGS sequence"/>
</dbReference>
<name>A0A0P8XDW8_DROAN</name>
<evidence type="ECO:0000313" key="2">
    <source>
        <dbReference type="EMBL" id="KPU72907.1"/>
    </source>
</evidence>
<reference evidence="1" key="2">
    <citation type="journal article" date="2008" name="Bioinformatics">
        <title>Assembly reconciliation.</title>
        <authorList>
            <person name="Zimin A.V."/>
            <person name="Smith D.R."/>
            <person name="Sutton G."/>
            <person name="Yorke J.A."/>
        </authorList>
    </citation>
    <scope>NUCLEOTIDE SEQUENCE</scope>
    <source>
        <strain evidence="1">TSC#14024-0371.13</strain>
    </source>
</reference>
<proteinExistence type="predicted"/>
<organism evidence="1 3">
    <name type="scientific">Drosophila ananassae</name>
    <name type="common">Fruit fly</name>
    <dbReference type="NCBI Taxonomy" id="7217"/>
    <lineage>
        <taxon>Eukaryota</taxon>
        <taxon>Metazoa</taxon>
        <taxon>Ecdysozoa</taxon>
        <taxon>Arthropoda</taxon>
        <taxon>Hexapoda</taxon>
        <taxon>Insecta</taxon>
        <taxon>Pterygota</taxon>
        <taxon>Neoptera</taxon>
        <taxon>Endopterygota</taxon>
        <taxon>Diptera</taxon>
        <taxon>Brachycera</taxon>
        <taxon>Muscomorpha</taxon>
        <taxon>Ephydroidea</taxon>
        <taxon>Drosophilidae</taxon>
        <taxon>Drosophila</taxon>
        <taxon>Sophophora</taxon>
    </lineage>
</organism>
<protein>
    <submittedName>
        <fullName evidence="1">Uncharacterized protein, isoform A</fullName>
    </submittedName>
    <submittedName>
        <fullName evidence="2">Uncharacterized protein, isoform B</fullName>
    </submittedName>
</protein>
<dbReference type="EMBL" id="CH902623">
    <property type="protein sequence ID" value="KPU72906.1"/>
    <property type="molecule type" value="Genomic_DNA"/>
</dbReference>
<dbReference type="AlphaFoldDB" id="A0A0P8XDW8"/>
<evidence type="ECO:0000313" key="3">
    <source>
        <dbReference type="Proteomes" id="UP000007801"/>
    </source>
</evidence>
<reference evidence="1 3" key="1">
    <citation type="journal article" date="2007" name="Nature">
        <title>Evolution of genes and genomes on the Drosophila phylogeny.</title>
        <authorList>
            <consortium name="Drosophila 12 Genomes Consortium"/>
            <person name="Clark A.G."/>
            <person name="Eisen M.B."/>
            <person name="Smith D.R."/>
            <person name="Bergman C.M."/>
            <person name="Oliver B."/>
            <person name="Markow T.A."/>
            <person name="Kaufman T.C."/>
            <person name="Kellis M."/>
            <person name="Gelbart W."/>
            <person name="Iyer V.N."/>
            <person name="Pollard D.A."/>
            <person name="Sackton T.B."/>
            <person name="Larracuente A.M."/>
            <person name="Singh N.D."/>
            <person name="Abad J.P."/>
            <person name="Abt D.N."/>
            <person name="Adryan B."/>
            <person name="Aguade M."/>
            <person name="Akashi H."/>
            <person name="Anderson W.W."/>
            <person name="Aquadro C.F."/>
            <person name="Ardell D.H."/>
            <person name="Arguello R."/>
            <person name="Artieri C.G."/>
            <person name="Barbash D.A."/>
            <person name="Barker D."/>
            <person name="Barsanti P."/>
            <person name="Batterham P."/>
            <person name="Batzoglou S."/>
            <person name="Begun D."/>
            <person name="Bhutkar A."/>
            <person name="Blanco E."/>
            <person name="Bosak S.A."/>
            <person name="Bradley R.K."/>
            <person name="Brand A.D."/>
            <person name="Brent M.R."/>
            <person name="Brooks A.N."/>
            <person name="Brown R.H."/>
            <person name="Butlin R.K."/>
            <person name="Caggese C."/>
            <person name="Calvi B.R."/>
            <person name="Bernardo de Carvalho A."/>
            <person name="Caspi A."/>
            <person name="Castrezana S."/>
            <person name="Celniker S.E."/>
            <person name="Chang J.L."/>
            <person name="Chapple C."/>
            <person name="Chatterji S."/>
            <person name="Chinwalla A."/>
            <person name="Civetta A."/>
            <person name="Clifton S.W."/>
            <person name="Comeron J.M."/>
            <person name="Costello J.C."/>
            <person name="Coyne J.A."/>
            <person name="Daub J."/>
            <person name="David R.G."/>
            <person name="Delcher A.L."/>
            <person name="Delehaunty K."/>
            <person name="Do C.B."/>
            <person name="Ebling H."/>
            <person name="Edwards K."/>
            <person name="Eickbush T."/>
            <person name="Evans J.D."/>
            <person name="Filipski A."/>
            <person name="Findeiss S."/>
            <person name="Freyhult E."/>
            <person name="Fulton L."/>
            <person name="Fulton R."/>
            <person name="Garcia A.C."/>
            <person name="Gardiner A."/>
            <person name="Garfield D.A."/>
            <person name="Garvin B.E."/>
            <person name="Gibson G."/>
            <person name="Gilbert D."/>
            <person name="Gnerre S."/>
            <person name="Godfrey J."/>
            <person name="Good R."/>
            <person name="Gotea V."/>
            <person name="Gravely B."/>
            <person name="Greenberg A.J."/>
            <person name="Griffiths-Jones S."/>
            <person name="Gross S."/>
            <person name="Guigo R."/>
            <person name="Gustafson E.A."/>
            <person name="Haerty W."/>
            <person name="Hahn M.W."/>
            <person name="Halligan D.L."/>
            <person name="Halpern A.L."/>
            <person name="Halter G.M."/>
            <person name="Han M.V."/>
            <person name="Heger A."/>
            <person name="Hillier L."/>
            <person name="Hinrichs A.S."/>
            <person name="Holmes I."/>
            <person name="Hoskins R.A."/>
            <person name="Hubisz M.J."/>
            <person name="Hultmark D."/>
            <person name="Huntley M.A."/>
            <person name="Jaffe D.B."/>
            <person name="Jagadeeshan S."/>
            <person name="Jeck W.R."/>
            <person name="Johnson J."/>
            <person name="Jones C.D."/>
            <person name="Jordan W.C."/>
            <person name="Karpen G.H."/>
            <person name="Kataoka E."/>
            <person name="Keightley P.D."/>
            <person name="Kheradpour P."/>
            <person name="Kirkness E.F."/>
            <person name="Koerich L.B."/>
            <person name="Kristiansen K."/>
            <person name="Kudrna D."/>
            <person name="Kulathinal R.J."/>
            <person name="Kumar S."/>
            <person name="Kwok R."/>
            <person name="Lander E."/>
            <person name="Langley C.H."/>
            <person name="Lapoint R."/>
            <person name="Lazzaro B.P."/>
            <person name="Lee S.J."/>
            <person name="Levesque L."/>
            <person name="Li R."/>
            <person name="Lin C.F."/>
            <person name="Lin M.F."/>
            <person name="Lindblad-Toh K."/>
            <person name="Llopart A."/>
            <person name="Long M."/>
            <person name="Low L."/>
            <person name="Lozovsky E."/>
            <person name="Lu J."/>
            <person name="Luo M."/>
            <person name="Machado C.A."/>
            <person name="Makalowski W."/>
            <person name="Marzo M."/>
            <person name="Matsuda M."/>
            <person name="Matzkin L."/>
            <person name="McAllister B."/>
            <person name="McBride C.S."/>
            <person name="McKernan B."/>
            <person name="McKernan K."/>
            <person name="Mendez-Lago M."/>
            <person name="Minx P."/>
            <person name="Mollenhauer M.U."/>
            <person name="Montooth K."/>
            <person name="Mount S.M."/>
            <person name="Mu X."/>
            <person name="Myers E."/>
            <person name="Negre B."/>
            <person name="Newfeld S."/>
            <person name="Nielsen R."/>
            <person name="Noor M.A."/>
            <person name="O'Grady P."/>
            <person name="Pachter L."/>
            <person name="Papaceit M."/>
            <person name="Parisi M.J."/>
            <person name="Parisi M."/>
            <person name="Parts L."/>
            <person name="Pedersen J.S."/>
            <person name="Pesole G."/>
            <person name="Phillippy A.M."/>
            <person name="Ponting C.P."/>
            <person name="Pop M."/>
            <person name="Porcelli D."/>
            <person name="Powell J.R."/>
            <person name="Prohaska S."/>
            <person name="Pruitt K."/>
            <person name="Puig M."/>
            <person name="Quesneville H."/>
            <person name="Ram K.R."/>
            <person name="Rand D."/>
            <person name="Rasmussen M.D."/>
            <person name="Reed L.K."/>
            <person name="Reenan R."/>
            <person name="Reily A."/>
            <person name="Remington K.A."/>
            <person name="Rieger T.T."/>
            <person name="Ritchie M.G."/>
            <person name="Robin C."/>
            <person name="Rogers Y.H."/>
            <person name="Rohde C."/>
            <person name="Rozas J."/>
            <person name="Rubenfield M.J."/>
            <person name="Ruiz A."/>
            <person name="Russo S."/>
            <person name="Salzberg S.L."/>
            <person name="Sanchez-Gracia A."/>
            <person name="Saranga D.J."/>
            <person name="Sato H."/>
            <person name="Schaeffer S.W."/>
            <person name="Schatz M.C."/>
            <person name="Schlenke T."/>
            <person name="Schwartz R."/>
            <person name="Segarra C."/>
            <person name="Singh R.S."/>
            <person name="Sirot L."/>
            <person name="Sirota M."/>
            <person name="Sisneros N.B."/>
            <person name="Smith C.D."/>
            <person name="Smith T.F."/>
            <person name="Spieth J."/>
            <person name="Stage D.E."/>
            <person name="Stark A."/>
            <person name="Stephan W."/>
            <person name="Strausberg R.L."/>
            <person name="Strempel S."/>
            <person name="Sturgill D."/>
            <person name="Sutton G."/>
            <person name="Sutton G.G."/>
            <person name="Tao W."/>
            <person name="Teichmann S."/>
            <person name="Tobari Y.N."/>
            <person name="Tomimura Y."/>
            <person name="Tsolas J.M."/>
            <person name="Valente V.L."/>
            <person name="Venter E."/>
            <person name="Venter J.C."/>
            <person name="Vicario S."/>
            <person name="Vieira F.G."/>
            <person name="Vilella A.J."/>
            <person name="Villasante A."/>
            <person name="Walenz B."/>
            <person name="Wang J."/>
            <person name="Wasserman M."/>
            <person name="Watts T."/>
            <person name="Wilson D."/>
            <person name="Wilson R.K."/>
            <person name="Wing R.A."/>
            <person name="Wolfner M.F."/>
            <person name="Wong A."/>
            <person name="Wong G.K."/>
            <person name="Wu C.I."/>
            <person name="Wu G."/>
            <person name="Yamamoto D."/>
            <person name="Yang H.P."/>
            <person name="Yang S.P."/>
            <person name="Yorke J.A."/>
            <person name="Yoshida K."/>
            <person name="Zdobnov E."/>
            <person name="Zhang P."/>
            <person name="Zhang Y."/>
            <person name="Zimin A.V."/>
            <person name="Baldwin J."/>
            <person name="Abdouelleil A."/>
            <person name="Abdulkadir J."/>
            <person name="Abebe A."/>
            <person name="Abera B."/>
            <person name="Abreu J."/>
            <person name="Acer S.C."/>
            <person name="Aftuck L."/>
            <person name="Alexander A."/>
            <person name="An P."/>
            <person name="Anderson E."/>
            <person name="Anderson S."/>
            <person name="Arachi H."/>
            <person name="Azer M."/>
            <person name="Bachantsang P."/>
            <person name="Barry A."/>
            <person name="Bayul T."/>
            <person name="Berlin A."/>
            <person name="Bessette D."/>
            <person name="Bloom T."/>
            <person name="Blye J."/>
            <person name="Boguslavskiy L."/>
            <person name="Bonnet C."/>
            <person name="Boukhgalter B."/>
            <person name="Bourzgui I."/>
            <person name="Brown A."/>
            <person name="Cahill P."/>
            <person name="Channer S."/>
            <person name="Cheshatsang Y."/>
            <person name="Chuda L."/>
            <person name="Citroen M."/>
            <person name="Collymore A."/>
            <person name="Cooke P."/>
            <person name="Costello M."/>
            <person name="D'Aco K."/>
            <person name="Daza R."/>
            <person name="De Haan G."/>
            <person name="DeGray S."/>
            <person name="DeMaso C."/>
            <person name="Dhargay N."/>
            <person name="Dooley K."/>
            <person name="Dooley E."/>
            <person name="Doricent M."/>
            <person name="Dorje P."/>
            <person name="Dorjee K."/>
            <person name="Dupes A."/>
            <person name="Elong R."/>
            <person name="Falk J."/>
            <person name="Farina A."/>
            <person name="Faro S."/>
            <person name="Ferguson D."/>
            <person name="Fisher S."/>
            <person name="Foley C.D."/>
            <person name="Franke A."/>
            <person name="Friedrich D."/>
            <person name="Gadbois L."/>
            <person name="Gearin G."/>
            <person name="Gearin C.R."/>
            <person name="Giannoukos G."/>
            <person name="Goode T."/>
            <person name="Graham J."/>
            <person name="Grandbois E."/>
            <person name="Grewal S."/>
            <person name="Gyaltsen K."/>
            <person name="Hafez N."/>
            <person name="Hagos B."/>
            <person name="Hall J."/>
            <person name="Henson C."/>
            <person name="Hollinger A."/>
            <person name="Honan T."/>
            <person name="Huard M.D."/>
            <person name="Hughes L."/>
            <person name="Hurhula B."/>
            <person name="Husby M.E."/>
            <person name="Kamat A."/>
            <person name="Kanga B."/>
            <person name="Kashin S."/>
            <person name="Khazanovich D."/>
            <person name="Kisner P."/>
            <person name="Lance K."/>
            <person name="Lara M."/>
            <person name="Lee W."/>
            <person name="Lennon N."/>
            <person name="Letendre F."/>
            <person name="LeVine R."/>
            <person name="Lipovsky A."/>
            <person name="Liu X."/>
            <person name="Liu J."/>
            <person name="Liu S."/>
            <person name="Lokyitsang T."/>
            <person name="Lokyitsang Y."/>
            <person name="Lubonja R."/>
            <person name="Lui A."/>
            <person name="MacDonald P."/>
            <person name="Magnisalis V."/>
            <person name="Maru K."/>
            <person name="Matthews C."/>
            <person name="McCusker W."/>
            <person name="McDonough S."/>
            <person name="Mehta T."/>
            <person name="Meldrim J."/>
            <person name="Meneus L."/>
            <person name="Mihai O."/>
            <person name="Mihalev A."/>
            <person name="Mihova T."/>
            <person name="Mittelman R."/>
            <person name="Mlenga V."/>
            <person name="Montmayeur A."/>
            <person name="Mulrain L."/>
            <person name="Navidi A."/>
            <person name="Naylor J."/>
            <person name="Negash T."/>
            <person name="Nguyen T."/>
            <person name="Nguyen N."/>
            <person name="Nicol R."/>
            <person name="Norbu C."/>
            <person name="Norbu N."/>
            <person name="Novod N."/>
            <person name="O'Neill B."/>
            <person name="Osman S."/>
            <person name="Markiewicz E."/>
            <person name="Oyono O.L."/>
            <person name="Patti C."/>
            <person name="Phunkhang P."/>
            <person name="Pierre F."/>
            <person name="Priest M."/>
            <person name="Raghuraman S."/>
            <person name="Rege F."/>
            <person name="Reyes R."/>
            <person name="Rise C."/>
            <person name="Rogov P."/>
            <person name="Ross K."/>
            <person name="Ryan E."/>
            <person name="Settipalli S."/>
            <person name="Shea T."/>
            <person name="Sherpa N."/>
            <person name="Shi L."/>
            <person name="Shih D."/>
            <person name="Sparrow T."/>
            <person name="Spaulding J."/>
            <person name="Stalker J."/>
            <person name="Stange-Thomann N."/>
            <person name="Stavropoulos S."/>
            <person name="Stone C."/>
            <person name="Strader C."/>
            <person name="Tesfaye S."/>
            <person name="Thomson T."/>
            <person name="Thoulutsang Y."/>
            <person name="Thoulutsang D."/>
            <person name="Topham K."/>
            <person name="Topping I."/>
            <person name="Tsamla T."/>
            <person name="Vassiliev H."/>
            <person name="Vo A."/>
            <person name="Wangchuk T."/>
            <person name="Wangdi T."/>
            <person name="Weiand M."/>
            <person name="Wilkinson J."/>
            <person name="Wilson A."/>
            <person name="Yadav S."/>
            <person name="Young G."/>
            <person name="Yu Q."/>
            <person name="Zembek L."/>
            <person name="Zhong D."/>
            <person name="Zimmer A."/>
            <person name="Zwirko Z."/>
            <person name="Jaffe D.B."/>
            <person name="Alvarez P."/>
            <person name="Brockman W."/>
            <person name="Butler J."/>
            <person name="Chin C."/>
            <person name="Gnerre S."/>
            <person name="Grabherr M."/>
            <person name="Kleber M."/>
            <person name="Mauceli E."/>
            <person name="MacCallum I."/>
        </authorList>
    </citation>
    <scope>NUCLEOTIDE SEQUENCE [LARGE SCALE GENOMIC DNA]</scope>
    <source>
        <strain evidence="1">TSC#14024-0371.13</strain>
        <strain evidence="3">Tucson 14024-0371.13</strain>
    </source>
</reference>
<accession>A0A0P8XDW8</accession>
<dbReference type="EMBL" id="CH902623">
    <property type="protein sequence ID" value="KPU72907.1"/>
    <property type="molecule type" value="Genomic_DNA"/>
</dbReference>
<reference evidence="1" key="3">
    <citation type="submission" date="2015-10" db="EMBL/GenBank/DDBJ databases">
        <authorList>
            <consortium name="FlyBase"/>
        </authorList>
    </citation>
    <scope>NUCLEOTIDE SEQUENCE</scope>
    <source>
        <strain evidence="1">TSC#14024-0371.13</strain>
    </source>
</reference>
<dbReference type="GeneID" id="26514076"/>
<gene>
    <name evidence="1" type="primary">Dana\GF26667</name>
    <name evidence="1" type="ORF">GF26667</name>
</gene>
<keyword evidence="3" id="KW-1185">Reference proteome</keyword>
<sequence>MAEKPALLRKYWRYKFTQSDPKLTQGCDDACRSKTIFRIATSNYQESTRCKELQTKWEGSLAKEDPGTYDDDNGGGGASGLKTLSLASLVALLTATICLG</sequence>
<evidence type="ECO:0000313" key="1">
    <source>
        <dbReference type="EMBL" id="KPU72906.1"/>
    </source>
</evidence>
<dbReference type="KEGG" id="dan:26514076"/>